<evidence type="ECO:0000313" key="3">
    <source>
        <dbReference type="EMBL" id="NNV55393.1"/>
    </source>
</evidence>
<proteinExistence type="predicted"/>
<dbReference type="PANTHER" id="PTHR21666">
    <property type="entry name" value="PEPTIDASE-RELATED"/>
    <property type="match status" value="1"/>
</dbReference>
<keyword evidence="4" id="KW-1185">Reference proteome</keyword>
<dbReference type="InterPro" id="IPR016047">
    <property type="entry name" value="M23ase_b-sheet_dom"/>
</dbReference>
<dbReference type="EMBL" id="WHPF01000005">
    <property type="protein sequence ID" value="NNV55393.1"/>
    <property type="molecule type" value="Genomic_DNA"/>
</dbReference>
<dbReference type="NCBIfam" id="TIGR04183">
    <property type="entry name" value="Por_Secre_tail"/>
    <property type="match status" value="1"/>
</dbReference>
<gene>
    <name evidence="3" type="ORF">GD597_07985</name>
</gene>
<organism evidence="3 4">
    <name type="scientific">Limnovirga soli</name>
    <dbReference type="NCBI Taxonomy" id="2656915"/>
    <lineage>
        <taxon>Bacteria</taxon>
        <taxon>Pseudomonadati</taxon>
        <taxon>Bacteroidota</taxon>
        <taxon>Chitinophagia</taxon>
        <taxon>Chitinophagales</taxon>
        <taxon>Chitinophagaceae</taxon>
        <taxon>Limnovirga</taxon>
    </lineage>
</organism>
<comment type="caution">
    <text evidence="3">The sequence shown here is derived from an EMBL/GenBank/DDBJ whole genome shotgun (WGS) entry which is preliminary data.</text>
</comment>
<accession>A0A8J8FCC2</accession>
<dbReference type="InterPro" id="IPR011055">
    <property type="entry name" value="Dup_hybrid_motif"/>
</dbReference>
<feature type="domain" description="Secretion system C-terminal sorting" evidence="2">
    <location>
        <begin position="552"/>
        <end position="628"/>
    </location>
</feature>
<evidence type="ECO:0000313" key="4">
    <source>
        <dbReference type="Proteomes" id="UP000598971"/>
    </source>
</evidence>
<reference evidence="3" key="1">
    <citation type="submission" date="2019-10" db="EMBL/GenBank/DDBJ databases">
        <title>Draft genome sequence of Panacibacter sp. KCS-6.</title>
        <authorList>
            <person name="Yim K.J."/>
        </authorList>
    </citation>
    <scope>NUCLEOTIDE SEQUENCE</scope>
    <source>
        <strain evidence="3">KCS-6</strain>
    </source>
</reference>
<feature type="domain" description="M23ase beta-sheet core" evidence="1">
    <location>
        <begin position="202"/>
        <end position="295"/>
    </location>
</feature>
<dbReference type="PANTHER" id="PTHR21666:SF270">
    <property type="entry name" value="MUREIN HYDROLASE ACTIVATOR ENVC"/>
    <property type="match status" value="1"/>
</dbReference>
<sequence>MMLFLRRTLVQQVLNAAFITPHEQLFTPKLFDMIKKLNAVYKSYYTKRIKYAISICLLLAIAQLSMGQQTKKVNTVCDVTKGEMKEVEQQVSNNIKKLKAAGKLDFKKYRAVNEVNNTIAAAAATNILFRWPMTTAAYRDFASWHITNFVDLDPDSFNDGTDRNPNEIGDYNCGDRTYDGHGGIDICIDPYRWELKNNGFIKVVAAADGIIVFKHQGEFDENCGSLDVWQGSTGRGNNLVILHQDGTTASFYMHMKDGSLTSKEEGDFIYAGDYIGTVASAGRSSEPHLHFQVNTGYVDSANGNDETGARIDPFVGTTCSESAATSWINQLPYNDPAVLTLETHGTAPGEYSDVCDKIIPLDFDNSFVSGQSIWLRSAFRDWLDGSTITHNIYKPDGTLWRKYDRTNITGSRSYFPLDAKYTFTPSDPTGTYRYTVNFGGKTYSHYFTVGCQASLGLSGAATGHKGFMVSDFISSIQTISGVSTNYIKYMADGHVTLSPGFRATAGCRFVAHTAGCNNSTAAINKAATAETAGKVEKGALTADNKMQSGVRVFPNPSTGVFTIRYGNNQKFSAAVTIRNMLGQVIYAIAEREYEHELQQQVNLTGKPKGIYLVEILSGDKRITSKVLIQ</sequence>
<dbReference type="InterPro" id="IPR050570">
    <property type="entry name" value="Cell_wall_metabolism_enzyme"/>
</dbReference>
<evidence type="ECO:0000259" key="2">
    <source>
        <dbReference type="Pfam" id="PF18962"/>
    </source>
</evidence>
<dbReference type="Pfam" id="PF01551">
    <property type="entry name" value="Peptidase_M23"/>
    <property type="match status" value="1"/>
</dbReference>
<dbReference type="CDD" id="cd12797">
    <property type="entry name" value="M23_peptidase"/>
    <property type="match status" value="1"/>
</dbReference>
<dbReference type="Gene3D" id="2.70.70.10">
    <property type="entry name" value="Glucose Permease (Domain IIA)"/>
    <property type="match status" value="1"/>
</dbReference>
<dbReference type="Pfam" id="PF18962">
    <property type="entry name" value="Por_Secre_tail"/>
    <property type="match status" value="1"/>
</dbReference>
<name>A0A8J8FCC2_9BACT</name>
<dbReference type="Proteomes" id="UP000598971">
    <property type="component" value="Unassembled WGS sequence"/>
</dbReference>
<protein>
    <submittedName>
        <fullName evidence="3">Peptidoglycan DD-metalloendopeptidase family protein</fullName>
    </submittedName>
</protein>
<dbReference type="InterPro" id="IPR026444">
    <property type="entry name" value="Secre_tail"/>
</dbReference>
<dbReference type="SUPFAM" id="SSF51261">
    <property type="entry name" value="Duplicated hybrid motif"/>
    <property type="match status" value="1"/>
</dbReference>
<dbReference type="AlphaFoldDB" id="A0A8J8FCC2"/>
<dbReference type="GO" id="GO:0004222">
    <property type="term" value="F:metalloendopeptidase activity"/>
    <property type="evidence" value="ECO:0007669"/>
    <property type="project" value="TreeGrafter"/>
</dbReference>
<evidence type="ECO:0000259" key="1">
    <source>
        <dbReference type="Pfam" id="PF01551"/>
    </source>
</evidence>